<accession>A0A2K9AGS5</accession>
<evidence type="ECO:0000313" key="2">
    <source>
        <dbReference type="Proteomes" id="UP000232693"/>
    </source>
</evidence>
<evidence type="ECO:0000313" key="1">
    <source>
        <dbReference type="EMBL" id="AUD79596.1"/>
    </source>
</evidence>
<protein>
    <submittedName>
        <fullName evidence="1">Cation transport regulator ChaB</fullName>
    </submittedName>
</protein>
<dbReference type="Pfam" id="PF06150">
    <property type="entry name" value="ChaB"/>
    <property type="match status" value="1"/>
</dbReference>
<sequence>MPYKSNDELPDSVRNNLPKHAQEIYRKAFNSAWEEYKNPEDRRGNDSREEVAHKVAWSAVKKEYHKEEGKWVRDES</sequence>
<dbReference type="Proteomes" id="UP000232693">
    <property type="component" value="Chromosome"/>
</dbReference>
<dbReference type="Gene3D" id="1.10.1740.70">
    <property type="entry name" value="ChaB"/>
    <property type="match status" value="1"/>
</dbReference>
<dbReference type="RefSeq" id="WP_106647403.1">
    <property type="nucleotide sequence ID" value="NZ_BMGO01000001.1"/>
</dbReference>
<dbReference type="SUPFAM" id="SSF140376">
    <property type="entry name" value="ChaB-like"/>
    <property type="match status" value="1"/>
</dbReference>
<organism evidence="1 2">
    <name type="scientific">Kangiella profundi</name>
    <dbReference type="NCBI Taxonomy" id="1561924"/>
    <lineage>
        <taxon>Bacteria</taxon>
        <taxon>Pseudomonadati</taxon>
        <taxon>Pseudomonadota</taxon>
        <taxon>Gammaproteobacteria</taxon>
        <taxon>Kangiellales</taxon>
        <taxon>Kangiellaceae</taxon>
        <taxon>Kangiella</taxon>
    </lineage>
</organism>
<dbReference type="KEGG" id="kpd:CW740_10225"/>
<name>A0A2K9AGS5_9GAMM</name>
<proteinExistence type="predicted"/>
<dbReference type="InterPro" id="IPR037205">
    <property type="entry name" value="ChaB_sf"/>
</dbReference>
<gene>
    <name evidence="1" type="ORF">CW740_10225</name>
</gene>
<keyword evidence="2" id="KW-1185">Reference proteome</keyword>
<dbReference type="OrthoDB" id="73307at2"/>
<reference evidence="1 2" key="1">
    <citation type="submission" date="2017-12" db="EMBL/GenBank/DDBJ databases">
        <title>Kangiella profundi FT102 completed genome.</title>
        <authorList>
            <person name="Xu J."/>
            <person name="Wang J."/>
            <person name="Lu Y."/>
        </authorList>
    </citation>
    <scope>NUCLEOTIDE SEQUENCE [LARGE SCALE GENOMIC DNA]</scope>
    <source>
        <strain evidence="1 2">FT102</strain>
    </source>
</reference>
<dbReference type="AlphaFoldDB" id="A0A2K9AGS5"/>
<dbReference type="EMBL" id="CP025120">
    <property type="protein sequence ID" value="AUD79596.1"/>
    <property type="molecule type" value="Genomic_DNA"/>
</dbReference>
<dbReference type="InterPro" id="IPR009317">
    <property type="entry name" value="ChaB"/>
</dbReference>